<feature type="compositionally biased region" description="Gly residues" evidence="1">
    <location>
        <begin position="152"/>
        <end position="168"/>
    </location>
</feature>
<feature type="compositionally biased region" description="Low complexity" evidence="1">
    <location>
        <begin position="1226"/>
        <end position="1237"/>
    </location>
</feature>
<feature type="region of interest" description="Disordered" evidence="1">
    <location>
        <begin position="1728"/>
        <end position="1747"/>
    </location>
</feature>
<feature type="region of interest" description="Disordered" evidence="1">
    <location>
        <begin position="1667"/>
        <end position="1686"/>
    </location>
</feature>
<evidence type="ECO:0000313" key="2">
    <source>
        <dbReference type="EMBL" id="PIK61102.1"/>
    </source>
</evidence>
<feature type="compositionally biased region" description="Polar residues" evidence="1">
    <location>
        <begin position="2532"/>
        <end position="2541"/>
    </location>
</feature>
<feature type="region of interest" description="Disordered" evidence="1">
    <location>
        <begin position="1226"/>
        <end position="1251"/>
    </location>
</feature>
<feature type="compositionally biased region" description="Gly residues" evidence="1">
    <location>
        <begin position="1238"/>
        <end position="1249"/>
    </location>
</feature>
<proteinExistence type="predicted"/>
<feature type="region of interest" description="Disordered" evidence="1">
    <location>
        <begin position="2497"/>
        <end position="2560"/>
    </location>
</feature>
<feature type="region of interest" description="Disordered" evidence="1">
    <location>
        <begin position="2050"/>
        <end position="2077"/>
    </location>
</feature>
<dbReference type="Proteomes" id="UP000230750">
    <property type="component" value="Unassembled WGS sequence"/>
</dbReference>
<gene>
    <name evidence="2" type="ORF">BSL78_01927</name>
</gene>
<feature type="region of interest" description="Disordered" evidence="1">
    <location>
        <begin position="152"/>
        <end position="171"/>
    </location>
</feature>
<feature type="compositionally biased region" description="Gly residues" evidence="1">
    <location>
        <begin position="1667"/>
        <end position="1683"/>
    </location>
</feature>
<evidence type="ECO:0000313" key="3">
    <source>
        <dbReference type="Proteomes" id="UP000230750"/>
    </source>
</evidence>
<dbReference type="PANTHER" id="PTHR31513">
    <property type="entry name" value="EPHRIN TYPE-B RECEPTOR"/>
    <property type="match status" value="1"/>
</dbReference>
<feature type="compositionally biased region" description="Gly residues" evidence="1">
    <location>
        <begin position="2061"/>
        <end position="2077"/>
    </location>
</feature>
<name>A0A2G8LLL3_STIJA</name>
<dbReference type="EMBL" id="MRZV01000040">
    <property type="protein sequence ID" value="PIK61102.1"/>
    <property type="molecule type" value="Genomic_DNA"/>
</dbReference>
<protein>
    <recommendedName>
        <fullName evidence="4">Tenascin-X</fullName>
    </recommendedName>
</protein>
<evidence type="ECO:0008006" key="4">
    <source>
        <dbReference type="Google" id="ProtNLM"/>
    </source>
</evidence>
<dbReference type="OrthoDB" id="10038561at2759"/>
<evidence type="ECO:0000256" key="1">
    <source>
        <dbReference type="SAM" id="MobiDB-lite"/>
    </source>
</evidence>
<feature type="compositionally biased region" description="Gly residues" evidence="1">
    <location>
        <begin position="2517"/>
        <end position="2529"/>
    </location>
</feature>
<keyword evidence="3" id="KW-1185">Reference proteome</keyword>
<comment type="caution">
    <text evidence="2">The sequence shown here is derived from an EMBL/GenBank/DDBJ whole genome shotgun (WGS) entry which is preliminary data.</text>
</comment>
<accession>A0A2G8LLL3</accession>
<organism evidence="2 3">
    <name type="scientific">Stichopus japonicus</name>
    <name type="common">Sea cucumber</name>
    <dbReference type="NCBI Taxonomy" id="307972"/>
    <lineage>
        <taxon>Eukaryota</taxon>
        <taxon>Metazoa</taxon>
        <taxon>Echinodermata</taxon>
        <taxon>Eleutherozoa</taxon>
        <taxon>Echinozoa</taxon>
        <taxon>Holothuroidea</taxon>
        <taxon>Aspidochirotacea</taxon>
        <taxon>Aspidochirotida</taxon>
        <taxon>Stichopodidae</taxon>
        <taxon>Apostichopus</taxon>
    </lineage>
</organism>
<feature type="region of interest" description="Disordered" evidence="1">
    <location>
        <begin position="213"/>
        <end position="232"/>
    </location>
</feature>
<dbReference type="PANTHER" id="PTHR31513:SF2">
    <property type="entry name" value="MRAZ"/>
    <property type="match status" value="1"/>
</dbReference>
<sequence>MMVGFNQTLYLSKAHFPLNVDIYRGGRSSLFGELDIKKITFNIEGVLENFWNVTITQGTLNMHEMIDTEGRSTREFIFNSVIVRNHGTFNTHHGKEERFMQGKYLRVFGGGTLTSINLHVDADEVVVDTKGSISVTGQGYAADDGPGAGKVSGGYGTGASHGGEGGGKTASDVAPAAYGSFTVPDEYGSGGGKNGGPGGGILKIVTGRLEVEGTVESDGGSSSSSTGGGGSGGSIVIDTELIYGGGIISTNGGAGVSGGGGGRLAVYYQTNLFHGIFDAQGGAGSQYEHGAAGTVYMKETGGDEYKTIKIYNNFRRADQQTRRTLITLPPFDDPDHHIDMLDIGHYAHVELEAVDDDNNYPVVNLSERVLHVKGIHGDNTGTMHIGEQDILNVEPNHSKYLPFSLTVYQNGEAILPEHTISQDVTMDLQGGRVAGIQDLEVHKGAELKLHPDAKINSYNASLVNLRSLSVFGSGLVTYHGLAEQGDQLHVTLEEKFHIKGGGLVKANYLLLESKDLEIDHEGVLDVSGRGWSHGVGPGAGLTDSNGGSGGSHGVKEVVAEVLVSLQMLMEIPCTQNTMAVEEVTRIVIRRIGDSNETYLCFSPLSVSCFIVVLRIGDSNETYLCSYPLSVSCFIVVFRIGVVIVMRCTCVSYPLSVSCFIVVFRMCSGGGVVHLVASQNALIDGDIKANGDDTYVASRGGASAGSIWIEAGHLTGRGHLSANGGKGGCLPNCHWCDEYLRCRRCSNNYWWQSYNCVSDCHWWYNRHNSGSTIGRYCSRERSNSVYRVGGGGGGGRIALHSHQHYTFRGTFKAYGGLGYLESGGAGTIYISQNVSSGSDIDVNSISNGDSGLHRDLVVSNDGQEPKIEFLSTVGTDSGRTVAVLGSDSQYDFEKLTLESKSHVTFKPANNGSKINIGIISGDKTGLLHVTAGTPVNIKDASGSFGAAFRSYSGSDLGLPEVSTAPKITLQFPLTTYLEALKIYPICSGLGSGSSFQVSSRHGATVTSHSDGYLATSGCNSEYNNQKIFIRRDVDEVIIDLYLGSGRAGLKFMEIIVTEDPNLNHQLEYSIEAESLLIGEEQEGTEFNYDEVEIRGGATLGLTGNATLRTKAVRGDHTGQLNILSGQQFDIISEHTLMPFSIFSRSDSSVTLPMSLDCKNVEMSLFESSLPIANTNRIPCFWPKTGEIEYLPGFEPVTCNSATPQSLEPSSFLSVQYDPEAQLQVGSDVGYGVSSTSGSSGAGHGGNGGQGSSQNTVGTSYGYFAMPTDPGSSGGHAVFPHMGGEGAGKLFLETTDTLTIDGTLEAKGGDSRSPHSGGGSGGSIWIQAEVFDGDGTLNVGGVVGMMVAAVGRGFAAIYYAYNHYSGDLITAGGESFYEPGGSGMVYLHHLQPINGTKLLDATSPEARIHHQSNVTSPLTNRTLYLNNLGRLPRVALRNMTSYYEAVRNIGALTWLEPSEVAPIVRERNTPSHYYEDHIIIDELHVYGGAEIGFVRPSQPRDELNIRLGTITGDYTARMMVGFNQTLYVSKAHFPLNVDIYRGGRSSLFGELDIKKITFNIEGVLENFWNVTITQGTLNMHEMIDTEGQSTREFIFNSIIVRNHGTFNTHHGKEERFMQGKYLRVFGGGTLTSINLHVDADEVVVDTKGSISVTGQGYAADDGPGAGKVSGGYGTGASHGGEGGGKTASDVAPAAYGSFTVPDEYGSGGGKNGGPGGGILKIVTGRLEVEGAVESDGDSSSSSTGGGGSGGSIVIDTELIYGGGIISTDGGAGVSGGGGGRLAVYYQTNLFHGILDAQGGAGSQYEHGAAGTVYMKETGGDEYKTIKIYNNFRRADQQTRRTLITLPPFDDPDHHIDLLDIGHYAHVELEAVDDNNNYPVVNLSERVLHVKSIHGDNTGTMHIGEQDILNVEPNHSKYLPFSLTVYQNGEAILPEHTIGQDVTIDLQGGRVAGVQDLEVHKGAELKLHPDAKINSYNASLVNLRSLSVFGSGLVTYHGLVEQGDQLHVTLEEKFHIKGGGLVKANYLLLESKDLEIDHEGVLDVSGRGWSHGLGPGAGLTDNDGGSGGSHGGQGGRGGGASFSADAYGDTMYPEHYGSGGSDQNSNQKCSGGGVAHLVASQNALIDGDIKANGDDTYVASRGGASAGSIWIEAGHLTGRGHLSANGGKGGCLPNCHWCDEYLRCRRCSNNYWWQSYNCVSDCRSHYNRRNYGSSMGRYCSRESSNSVYVSYGGLGYLESGGAGTIYISQNGSSGSDIGVNSINNGDSGLHRELVVGNDGQEPKVEFLSSAGTDSGRTVAVLGSDSQYDFEKLTLESKSHVTFKPANNGSKINIGVISGDKTGLLHVTAGTPVNIKDASGSFGAAFRSYSGSDLGLPEVLHLESLHHSKIYMGGEISGVKNMTVGSNIHVIIEEGGRSKGASPWTFDLDNLHILSDGHMESLYPSGLTHDPPVTMVTIPSLSLQLNNSLKIQPGGKLTTNWLDVSAGVEIDIDTAAMIDARGKSPIPPRGTLSGLDSRFGASGGSNGGTGGRGTVRPSQAPQGSVFTPREFGSPGGMDDKDNPVNVGRGGGIVSLAAPFIEVNGDILVDGVSSSYPSFGGSSGGSLFLSTDVFRGHGKLSANGGAASTQQTSYPGGGGGAGRIAVHFAEKQFAGEVSCHGGESLFEAGGPGTVLWHDTSNITYSLHVDNAHAAGATLDTDVNFIPGLPGSQTSSRAWLLPEIDGREFTFEEVSLSGRGHLAVALKDRNDSATVDVKHSQGDQTGLFHVGPYQSPRLAWSIHLYPRGVLTLPPKTEVYDMTLELDSKVNGMGDITIGSGGVVNLRPYTNLTEEIVDTITFTNIDIRGGGRLVIEGDHQGLNLIGSTIHIESGGILEADNVRITADEFIVDESAVLDLTAKATPKFSDKGRAMFCSGAGHGGLGGRCLTYSSGSFYGSLKTPQHFGSSASEELAWGGGILKLTIHDSLVVNGDILSDGDHGYNGKGGASGGSILIDTDYFSGVGNIRTTGGQGTGSDGGGGSGGRIAIYYTTNAFSGTVSSYGGDSGRMPGAAGTVYLESKTRSPENRQLIVDNKGLDTTATTIPSYFDHTNDEARTWIPLNKDGYEGFEFEEVTIKGNAQLVFEVLPEAYETQHILIHQLSGPVPEKSHLYGRLHVGPDQYIEIRNCPYFFLSTLRRTCSRSSCFHLVYSFMATRVPSKELLVV</sequence>
<reference evidence="2 3" key="1">
    <citation type="journal article" date="2017" name="PLoS Biol.">
        <title>The sea cucumber genome provides insights into morphological evolution and visceral regeneration.</title>
        <authorList>
            <person name="Zhang X."/>
            <person name="Sun L."/>
            <person name="Yuan J."/>
            <person name="Sun Y."/>
            <person name="Gao Y."/>
            <person name="Zhang L."/>
            <person name="Li S."/>
            <person name="Dai H."/>
            <person name="Hamel J.F."/>
            <person name="Liu C."/>
            <person name="Yu Y."/>
            <person name="Liu S."/>
            <person name="Lin W."/>
            <person name="Guo K."/>
            <person name="Jin S."/>
            <person name="Xu P."/>
            <person name="Storey K.B."/>
            <person name="Huan P."/>
            <person name="Zhang T."/>
            <person name="Zhou Y."/>
            <person name="Zhang J."/>
            <person name="Lin C."/>
            <person name="Li X."/>
            <person name="Xing L."/>
            <person name="Huo D."/>
            <person name="Sun M."/>
            <person name="Wang L."/>
            <person name="Mercier A."/>
            <person name="Li F."/>
            <person name="Yang H."/>
            <person name="Xiang J."/>
        </authorList>
    </citation>
    <scope>NUCLEOTIDE SEQUENCE [LARGE SCALE GENOMIC DNA]</scope>
    <source>
        <strain evidence="2">Shaxun</strain>
        <tissue evidence="2">Muscle</tissue>
    </source>
</reference>